<name>A0A0L0UYK0_9BASI</name>
<proteinExistence type="predicted"/>
<dbReference type="AlphaFoldDB" id="A0A0L0UYK0"/>
<dbReference type="PANTHER" id="PTHR31912">
    <property type="entry name" value="IP13529P"/>
    <property type="match status" value="1"/>
</dbReference>
<keyword evidence="2" id="KW-1185">Reference proteome</keyword>
<dbReference type="STRING" id="1165861.A0A0L0UYK0"/>
<organism evidence="1 2">
    <name type="scientific">Puccinia striiformis f. sp. tritici PST-78</name>
    <dbReference type="NCBI Taxonomy" id="1165861"/>
    <lineage>
        <taxon>Eukaryota</taxon>
        <taxon>Fungi</taxon>
        <taxon>Dikarya</taxon>
        <taxon>Basidiomycota</taxon>
        <taxon>Pucciniomycotina</taxon>
        <taxon>Pucciniomycetes</taxon>
        <taxon>Pucciniales</taxon>
        <taxon>Pucciniaceae</taxon>
        <taxon>Puccinia</taxon>
    </lineage>
</organism>
<dbReference type="PANTHER" id="PTHR31912:SF34">
    <property type="entry name" value="NOTOCHORD-RELATED PROTEIN"/>
    <property type="match status" value="1"/>
</dbReference>
<accession>A0A0L0UYK0</accession>
<dbReference type="Proteomes" id="UP000054564">
    <property type="component" value="Unassembled WGS sequence"/>
</dbReference>
<reference evidence="2" key="1">
    <citation type="submission" date="2014-03" db="EMBL/GenBank/DDBJ databases">
        <title>The Genome Sequence of Puccinia striiformis f. sp. tritici PST-78.</title>
        <authorList>
            <consortium name="The Broad Institute Genome Sequencing Platform"/>
            <person name="Cuomo C."/>
            <person name="Hulbert S."/>
            <person name="Chen X."/>
            <person name="Walker B."/>
            <person name="Young S.K."/>
            <person name="Zeng Q."/>
            <person name="Gargeya S."/>
            <person name="Fitzgerald M."/>
            <person name="Haas B."/>
            <person name="Abouelleil A."/>
            <person name="Alvarado L."/>
            <person name="Arachchi H.M."/>
            <person name="Berlin A.M."/>
            <person name="Chapman S.B."/>
            <person name="Goldberg J."/>
            <person name="Griggs A."/>
            <person name="Gujja S."/>
            <person name="Hansen M."/>
            <person name="Howarth C."/>
            <person name="Imamovic A."/>
            <person name="Larimer J."/>
            <person name="McCowan C."/>
            <person name="Montmayeur A."/>
            <person name="Murphy C."/>
            <person name="Neiman D."/>
            <person name="Pearson M."/>
            <person name="Priest M."/>
            <person name="Roberts A."/>
            <person name="Saif S."/>
            <person name="Shea T."/>
            <person name="Sisk P."/>
            <person name="Sykes S."/>
            <person name="Wortman J."/>
            <person name="Nusbaum C."/>
            <person name="Birren B."/>
        </authorList>
    </citation>
    <scope>NUCLEOTIDE SEQUENCE [LARGE SCALE GENOMIC DNA]</scope>
    <source>
        <strain evidence="2">race PST-78</strain>
    </source>
</reference>
<dbReference type="EMBL" id="AJIL01000181">
    <property type="protein sequence ID" value="KNE91976.1"/>
    <property type="molecule type" value="Genomic_DNA"/>
</dbReference>
<sequence length="300" mass="33835">MPHGVPVTQLHPCNKALADGYSTYNSSYSSNMPCYNCASQSHLPEAIGRFGPAVLFATRKFNSFNGVPVYDLQQQWEVTLPAYGPPSQDVNGSGLGWKTVPKPDPRYMPGAHHRDHKTNSHFKADAEVVDVFQNNVGIQKSLGYNPLLVSQQQVPCVIPTSIPRDEKEDIPDFLHRKFGQQVFKQIHQLKLKGHDVLKRGYLVMINQPSSATHPYQIDSVQSIWPATVKYRTSYFLKGHRFSGGIIHPFYQMKVLERTSQIDYFEATDIIACLNAQHNCQSGRCQMVQGKKNTRPNYEGD</sequence>
<evidence type="ECO:0000313" key="2">
    <source>
        <dbReference type="Proteomes" id="UP000054564"/>
    </source>
</evidence>
<protein>
    <submittedName>
        <fullName evidence="1">Uncharacterized protein</fullName>
    </submittedName>
</protein>
<comment type="caution">
    <text evidence="1">The sequence shown here is derived from an EMBL/GenBank/DDBJ whole genome shotgun (WGS) entry which is preliminary data.</text>
</comment>
<evidence type="ECO:0000313" key="1">
    <source>
        <dbReference type="EMBL" id="KNE91976.1"/>
    </source>
</evidence>
<gene>
    <name evidence="1" type="ORF">PSTG_14645</name>
</gene>